<feature type="compositionally biased region" description="Acidic residues" evidence="1">
    <location>
        <begin position="310"/>
        <end position="326"/>
    </location>
</feature>
<organism evidence="2 3">
    <name type="scientific">Antrodiella citrinella</name>
    <dbReference type="NCBI Taxonomy" id="2447956"/>
    <lineage>
        <taxon>Eukaryota</taxon>
        <taxon>Fungi</taxon>
        <taxon>Dikarya</taxon>
        <taxon>Basidiomycota</taxon>
        <taxon>Agaricomycotina</taxon>
        <taxon>Agaricomycetes</taxon>
        <taxon>Polyporales</taxon>
        <taxon>Steccherinaceae</taxon>
        <taxon>Antrodiella</taxon>
    </lineage>
</organism>
<dbReference type="EMBL" id="SGPM01000236">
    <property type="protein sequence ID" value="THH27643.1"/>
    <property type="molecule type" value="Genomic_DNA"/>
</dbReference>
<evidence type="ECO:0000313" key="3">
    <source>
        <dbReference type="Proteomes" id="UP000308730"/>
    </source>
</evidence>
<feature type="region of interest" description="Disordered" evidence="1">
    <location>
        <begin position="301"/>
        <end position="335"/>
    </location>
</feature>
<comment type="caution">
    <text evidence="2">The sequence shown here is derived from an EMBL/GenBank/DDBJ whole genome shotgun (WGS) entry which is preliminary data.</text>
</comment>
<accession>A0A4V3XI29</accession>
<protein>
    <submittedName>
        <fullName evidence="2">Uncharacterized protein</fullName>
    </submittedName>
</protein>
<name>A0A4V3XI29_9APHY</name>
<sequence length="567" mass="63325">MSPSTPNPLLIEKDLRLRIACLSVLLCLKQSQGGRRNDSSNESSVSTEDKKQLQILNRFSAIFSRGVGQERDAAVAVVVNELNADCNMVTIGTTGRPTRFISSDGPHKSADDHIKPPAPHAESSLVFEDYVGTVVRSLHHCVRYPSDRATRSALESLVVNQCSPKIAKKCDHLLQRYFTGDNFALANWKPSEKDISFTFKPDRALVRLFKAYADKISAPAFVLTDLDAGTFQGQGAGLTVFRDVIKEALCEIRYKVQHGDPNTTADAIIRFHVILGNVPKEFWHDESLVTALTAQIPAGAAEAGEVGGGGDEDENDENEDDEDEDIASSHESGHEAKMNLPQETKFLLRDLERVTAPLIAIIYLLNRRIFRHWLPFKINIHSLMAPNIYVDDNSLSTQVLKFLDLPNWRNTLGLSADEYQRLRDMAIGKIFAQEFSRVTYHCEAVIMARMANEGCSDMRKVTIGVPRKCCPLCWELGNVLRVKQIANAVLPGHHGNYRPWIPPPKTSKNVLVSLEFALLKALKDMFQKARGLSHPLSPAVFDDDDDETIEYEEPPPPDFMNGRFMNM</sequence>
<gene>
    <name evidence="2" type="ORF">EUX98_g6542</name>
</gene>
<evidence type="ECO:0000313" key="2">
    <source>
        <dbReference type="EMBL" id="THH27643.1"/>
    </source>
</evidence>
<dbReference type="AlphaFoldDB" id="A0A4V3XI29"/>
<keyword evidence="3" id="KW-1185">Reference proteome</keyword>
<dbReference type="Proteomes" id="UP000308730">
    <property type="component" value="Unassembled WGS sequence"/>
</dbReference>
<evidence type="ECO:0000256" key="1">
    <source>
        <dbReference type="SAM" id="MobiDB-lite"/>
    </source>
</evidence>
<proteinExistence type="predicted"/>
<reference evidence="2 3" key="1">
    <citation type="submission" date="2019-02" db="EMBL/GenBank/DDBJ databases">
        <title>Genome sequencing of the rare red list fungi Antrodiella citrinella (Flaviporus citrinellus).</title>
        <authorList>
            <person name="Buettner E."/>
            <person name="Kellner H."/>
        </authorList>
    </citation>
    <scope>NUCLEOTIDE SEQUENCE [LARGE SCALE GENOMIC DNA]</scope>
    <source>
        <strain evidence="2 3">DSM 108506</strain>
    </source>
</reference>